<feature type="repeat" description="ANK" evidence="3">
    <location>
        <begin position="88"/>
        <end position="116"/>
    </location>
</feature>
<dbReference type="PANTHER" id="PTHR24126">
    <property type="entry name" value="ANKYRIN REPEAT, PH AND SEC7 DOMAIN CONTAINING PROTEIN SECG-RELATED"/>
    <property type="match status" value="1"/>
</dbReference>
<dbReference type="PRINTS" id="PR01415">
    <property type="entry name" value="ANKYRIN"/>
</dbReference>
<dbReference type="Pfam" id="PF00023">
    <property type="entry name" value="Ank"/>
    <property type="match status" value="1"/>
</dbReference>
<evidence type="ECO:0000313" key="4">
    <source>
        <dbReference type="EMBL" id="PYI32367.1"/>
    </source>
</evidence>
<proteinExistence type="predicted"/>
<keyword evidence="1" id="KW-0677">Repeat</keyword>
<evidence type="ECO:0000256" key="1">
    <source>
        <dbReference type="ARBA" id="ARBA00022737"/>
    </source>
</evidence>
<feature type="repeat" description="ANK" evidence="3">
    <location>
        <begin position="493"/>
        <end position="527"/>
    </location>
</feature>
<organism evidence="4 5">
    <name type="scientific">Aspergillus indologenus CBS 114.80</name>
    <dbReference type="NCBI Taxonomy" id="1450541"/>
    <lineage>
        <taxon>Eukaryota</taxon>
        <taxon>Fungi</taxon>
        <taxon>Dikarya</taxon>
        <taxon>Ascomycota</taxon>
        <taxon>Pezizomycotina</taxon>
        <taxon>Eurotiomycetes</taxon>
        <taxon>Eurotiomycetidae</taxon>
        <taxon>Eurotiales</taxon>
        <taxon>Aspergillaceae</taxon>
        <taxon>Aspergillus</taxon>
        <taxon>Aspergillus subgen. Circumdati</taxon>
    </lineage>
</organism>
<dbReference type="SUPFAM" id="SSF48403">
    <property type="entry name" value="Ankyrin repeat"/>
    <property type="match status" value="2"/>
</dbReference>
<feature type="repeat" description="ANK" evidence="3">
    <location>
        <begin position="342"/>
        <end position="374"/>
    </location>
</feature>
<dbReference type="Gene3D" id="1.25.40.20">
    <property type="entry name" value="Ankyrin repeat-containing domain"/>
    <property type="match status" value="3"/>
</dbReference>
<dbReference type="InterPro" id="IPR036770">
    <property type="entry name" value="Ankyrin_rpt-contain_sf"/>
</dbReference>
<dbReference type="PROSITE" id="PS50088">
    <property type="entry name" value="ANK_REPEAT"/>
    <property type="match status" value="4"/>
</dbReference>
<feature type="repeat" description="ANK" evidence="3">
    <location>
        <begin position="46"/>
        <end position="78"/>
    </location>
</feature>
<keyword evidence="5" id="KW-1185">Reference proteome</keyword>
<sequence length="605" mass="66129">MACYPRVPYPAMSGLNEQMIGWTRVGNLPAIAVLLDSADSADLPTYGDTPLHIAINNNHSDIARFLISRGFDVNQKGCEWYGAVCLPPLHLAGMANSPELIDLLLDAGADASQDDVSADGFCCTQLGQLGEDGRPHTAFMTAAYWGCEAAVQRFIDRLQPAGRIAAGEWPDAVIAASLFRHPKTLACLLRHYPAPGVPQDVLDRALADAALNQEHDTYHGMEPRLPEVSWQAGIQVFRLLLDHGARPNSFPPVSIYRSSNGNPPEPIILPTIDTSMGMDMIQMLLDHGVELPDCPAARGEEGKGMSLFARAVRNGHPDIVRFFFDRGGVDINEQIPPTWNWSGGTPLHIAAGNGRLETVQSLLNHGADPLATDPNGWLPLHRACEGRHFEVIELLWPLSEAVSSDLANHRTADGTTAFHLANCWQSSVYEEEAEVEVVSLRLLHLFKQKGADLSSLDRSGRSLLHHTLPRNQENHRWFCRLIEEGAQLRPNAHGQTELHLAVSFIHRYRACVDFLLAHGAGKDINTQDNKGRTPLYMYIETHCHNPASQIGGHIRGEHIELLLRAGADPDIRAASGQSARELATSKGFIYDVEIGSVASDAGGSK</sequence>
<reference evidence="4 5" key="1">
    <citation type="submission" date="2018-02" db="EMBL/GenBank/DDBJ databases">
        <title>The genomes of Aspergillus section Nigri reveals drivers in fungal speciation.</title>
        <authorList>
            <consortium name="DOE Joint Genome Institute"/>
            <person name="Vesth T.C."/>
            <person name="Nybo J."/>
            <person name="Theobald S."/>
            <person name="Brandl J."/>
            <person name="Frisvad J.C."/>
            <person name="Nielsen K.F."/>
            <person name="Lyhne E.K."/>
            <person name="Kogle M.E."/>
            <person name="Kuo A."/>
            <person name="Riley R."/>
            <person name="Clum A."/>
            <person name="Nolan M."/>
            <person name="Lipzen A."/>
            <person name="Salamov A."/>
            <person name="Henrissat B."/>
            <person name="Wiebenga A."/>
            <person name="De vries R.P."/>
            <person name="Grigoriev I.V."/>
            <person name="Mortensen U.H."/>
            <person name="Andersen M.R."/>
            <person name="Baker S.E."/>
        </authorList>
    </citation>
    <scope>NUCLEOTIDE SEQUENCE [LARGE SCALE GENOMIC DNA]</scope>
    <source>
        <strain evidence="4 5">CBS 114.80</strain>
    </source>
</reference>
<name>A0A2V5J4E4_9EURO</name>
<dbReference type="Pfam" id="PF12796">
    <property type="entry name" value="Ank_2"/>
    <property type="match status" value="2"/>
</dbReference>
<accession>A0A2V5J4E4</accession>
<dbReference type="PANTHER" id="PTHR24126:SF14">
    <property type="entry name" value="ANK_REP_REGION DOMAIN-CONTAINING PROTEIN"/>
    <property type="match status" value="1"/>
</dbReference>
<dbReference type="EMBL" id="KZ825493">
    <property type="protein sequence ID" value="PYI32367.1"/>
    <property type="molecule type" value="Genomic_DNA"/>
</dbReference>
<evidence type="ECO:0000256" key="3">
    <source>
        <dbReference type="PROSITE-ProRule" id="PRU00023"/>
    </source>
</evidence>
<keyword evidence="2 3" id="KW-0040">ANK repeat</keyword>
<dbReference type="AlphaFoldDB" id="A0A2V5J4E4"/>
<gene>
    <name evidence="4" type="ORF">BP00DRAFT_156126</name>
</gene>
<evidence type="ECO:0000256" key="2">
    <source>
        <dbReference type="ARBA" id="ARBA00023043"/>
    </source>
</evidence>
<dbReference type="Proteomes" id="UP000248817">
    <property type="component" value="Unassembled WGS sequence"/>
</dbReference>
<dbReference type="InterPro" id="IPR002110">
    <property type="entry name" value="Ankyrin_rpt"/>
</dbReference>
<dbReference type="Pfam" id="PF13606">
    <property type="entry name" value="Ank_3"/>
    <property type="match status" value="1"/>
</dbReference>
<dbReference type="SMART" id="SM00248">
    <property type="entry name" value="ANK"/>
    <property type="match status" value="8"/>
</dbReference>
<dbReference type="PROSITE" id="PS50297">
    <property type="entry name" value="ANK_REP_REGION"/>
    <property type="match status" value="3"/>
</dbReference>
<protein>
    <submittedName>
        <fullName evidence="4">Ankyrin</fullName>
    </submittedName>
</protein>
<evidence type="ECO:0000313" key="5">
    <source>
        <dbReference type="Proteomes" id="UP000248817"/>
    </source>
</evidence>